<dbReference type="GO" id="GO:0019867">
    <property type="term" value="C:outer membrane"/>
    <property type="evidence" value="ECO:0007669"/>
    <property type="project" value="InterPro"/>
</dbReference>
<protein>
    <recommendedName>
        <fullName evidence="4">POTRA domain-containing protein</fullName>
    </recommendedName>
</protein>
<dbReference type="PROSITE" id="PS51779">
    <property type="entry name" value="POTRA"/>
    <property type="match status" value="1"/>
</dbReference>
<dbReference type="EMBL" id="VATY01000001">
    <property type="protein sequence ID" value="TMM58982.1"/>
    <property type="molecule type" value="Genomic_DNA"/>
</dbReference>
<feature type="signal peptide" evidence="3">
    <location>
        <begin position="1"/>
        <end position="19"/>
    </location>
</feature>
<name>A0A5S3PXK5_9FLAO</name>
<evidence type="ECO:0000256" key="3">
    <source>
        <dbReference type="SAM" id="SignalP"/>
    </source>
</evidence>
<reference evidence="5 6" key="1">
    <citation type="submission" date="2019-05" db="EMBL/GenBank/DDBJ databases">
        <authorList>
            <person name="Zhang J.-Y."/>
            <person name="Feg X."/>
            <person name="Du Z.-J."/>
        </authorList>
    </citation>
    <scope>NUCLEOTIDE SEQUENCE [LARGE SCALE GENOMIC DNA]</scope>
    <source>
        <strain evidence="5 6">RZ26</strain>
    </source>
</reference>
<gene>
    <name evidence="5" type="ORF">FEE95_05985</name>
</gene>
<dbReference type="InterPro" id="IPR010827">
    <property type="entry name" value="BamA/TamA_POTRA"/>
</dbReference>
<dbReference type="RefSeq" id="WP_138656915.1">
    <property type="nucleotide sequence ID" value="NZ_VATY01000001.1"/>
</dbReference>
<dbReference type="Pfam" id="PF07244">
    <property type="entry name" value="POTRA"/>
    <property type="match status" value="1"/>
</dbReference>
<dbReference type="Gene3D" id="2.40.160.50">
    <property type="entry name" value="membrane protein fhac: a member of the omp85/tpsb transporter family"/>
    <property type="match status" value="1"/>
</dbReference>
<evidence type="ECO:0000313" key="5">
    <source>
        <dbReference type="EMBL" id="TMM58982.1"/>
    </source>
</evidence>
<proteinExistence type="predicted"/>
<comment type="subcellular location">
    <subcellularLocation>
        <location evidence="1">Membrane</location>
    </subcellularLocation>
</comment>
<evidence type="ECO:0000259" key="4">
    <source>
        <dbReference type="PROSITE" id="PS51779"/>
    </source>
</evidence>
<dbReference type="AlphaFoldDB" id="A0A5S3PXK5"/>
<feature type="domain" description="POTRA" evidence="4">
    <location>
        <begin position="22"/>
        <end position="93"/>
    </location>
</feature>
<keyword evidence="2" id="KW-0472">Membrane</keyword>
<keyword evidence="6" id="KW-1185">Reference proteome</keyword>
<evidence type="ECO:0000256" key="2">
    <source>
        <dbReference type="ARBA" id="ARBA00023136"/>
    </source>
</evidence>
<dbReference type="InterPro" id="IPR034746">
    <property type="entry name" value="POTRA"/>
</dbReference>
<evidence type="ECO:0000313" key="6">
    <source>
        <dbReference type="Proteomes" id="UP000310314"/>
    </source>
</evidence>
<organism evidence="5 6">
    <name type="scientific">Maribacter algarum</name>
    <name type="common">ex Zhang et al. 2020</name>
    <dbReference type="NCBI Taxonomy" id="2578118"/>
    <lineage>
        <taxon>Bacteria</taxon>
        <taxon>Pseudomonadati</taxon>
        <taxon>Bacteroidota</taxon>
        <taxon>Flavobacteriia</taxon>
        <taxon>Flavobacteriales</taxon>
        <taxon>Flavobacteriaceae</taxon>
        <taxon>Maribacter</taxon>
    </lineage>
</organism>
<comment type="caution">
    <text evidence="5">The sequence shown here is derived from an EMBL/GenBank/DDBJ whole genome shotgun (WGS) entry which is preliminary data.</text>
</comment>
<dbReference type="Gene3D" id="3.10.20.310">
    <property type="entry name" value="membrane protein fhac"/>
    <property type="match status" value="1"/>
</dbReference>
<keyword evidence="3" id="KW-0732">Signal</keyword>
<evidence type="ECO:0000256" key="1">
    <source>
        <dbReference type="ARBA" id="ARBA00004370"/>
    </source>
</evidence>
<accession>A0A5S3PXK5</accession>
<feature type="chain" id="PRO_5024439388" description="POTRA domain-containing protein" evidence="3">
    <location>
        <begin position="20"/>
        <end position="426"/>
    </location>
</feature>
<sequence length="426" mass="48686">MRKLFLLLVTLLLSSNIFAQEQIISELEFSGVKKTKENFLRRLLKTKPNTTFDSLLVVKDVERLKRLPGIANATYELLGEGEEVKLLYRVEENFTIIPGLRIATANDGSFAYRLSVFEFNLFGNNQLLGAFYEKNVFNSYGAFWEHPFLFSDKIGVGLNYQNVTTQEPVFFEEGDKNYRFNSEMFEGALLLSPNFNNEIELGAIYAKEQYLFEEENPLPNRPISLKADKLIYKGVYRYVDLDIDYQYFDGITSEFTGQYVNFLSGDAPGEQFLNSFLSLRNDFIYYKKIKNRGNWATRLRLAAAFGNEDSPFAPFTLDNQLNIRGVGNTVDRGTAAIVLNTEYRHTLFEKGWFVVQGNAFVDAGTWRKPGEDFSQLFDGSATRLYPGVGFRLTHKRIFNAVFRLDYGFGIGSEATNGIVFGIGQYF</sequence>
<dbReference type="Proteomes" id="UP000310314">
    <property type="component" value="Unassembled WGS sequence"/>
</dbReference>
<dbReference type="OrthoDB" id="1490006at2"/>